<feature type="transmembrane region" description="Helical" evidence="1">
    <location>
        <begin position="44"/>
        <end position="64"/>
    </location>
</feature>
<keyword evidence="1" id="KW-0472">Membrane</keyword>
<evidence type="ECO:0000313" key="2">
    <source>
        <dbReference type="EMBL" id="KGN39799.1"/>
    </source>
</evidence>
<reference evidence="2 3" key="1">
    <citation type="submission" date="2013-08" db="EMBL/GenBank/DDBJ databases">
        <title>The genome sequence of Knoellia aerolata.</title>
        <authorList>
            <person name="Zhu W."/>
            <person name="Wang G."/>
        </authorList>
    </citation>
    <scope>NUCLEOTIDE SEQUENCE [LARGE SCALE GENOMIC DNA]</scope>
    <source>
        <strain evidence="2 3">DSM 18566</strain>
    </source>
</reference>
<keyword evidence="3" id="KW-1185">Reference proteome</keyword>
<name>A0A0A0JSX9_9MICO</name>
<proteinExistence type="predicted"/>
<feature type="transmembrane region" description="Helical" evidence="1">
    <location>
        <begin position="103"/>
        <end position="126"/>
    </location>
</feature>
<sequence>MTYSSSFFEISAQLIPVLFLALVVDQKLQPDAEEDATDRIARSWAATALVVGEVLALAVVAGGLAPSSGYGSLVAGGMLLAAILIALPALAREMKAERSRWEGRAHAAAGSVTLLSILGTLVAISFG</sequence>
<gene>
    <name evidence="2" type="ORF">N801_18885</name>
</gene>
<feature type="transmembrane region" description="Helical" evidence="1">
    <location>
        <begin position="6"/>
        <end position="24"/>
    </location>
</feature>
<dbReference type="AlphaFoldDB" id="A0A0A0JSX9"/>
<accession>A0A0A0JSX9</accession>
<keyword evidence="1" id="KW-0812">Transmembrane</keyword>
<comment type="caution">
    <text evidence="2">The sequence shown here is derived from an EMBL/GenBank/DDBJ whole genome shotgun (WGS) entry which is preliminary data.</text>
</comment>
<keyword evidence="1" id="KW-1133">Transmembrane helix</keyword>
<organism evidence="2 3">
    <name type="scientific">Knoellia aerolata DSM 18566</name>
    <dbReference type="NCBI Taxonomy" id="1385519"/>
    <lineage>
        <taxon>Bacteria</taxon>
        <taxon>Bacillati</taxon>
        <taxon>Actinomycetota</taxon>
        <taxon>Actinomycetes</taxon>
        <taxon>Micrococcales</taxon>
        <taxon>Intrasporangiaceae</taxon>
        <taxon>Knoellia</taxon>
    </lineage>
</organism>
<evidence type="ECO:0000313" key="3">
    <source>
        <dbReference type="Proteomes" id="UP000030013"/>
    </source>
</evidence>
<protein>
    <submittedName>
        <fullName evidence="2">Uncharacterized protein</fullName>
    </submittedName>
</protein>
<evidence type="ECO:0000256" key="1">
    <source>
        <dbReference type="SAM" id="Phobius"/>
    </source>
</evidence>
<dbReference type="RefSeq" id="WP_035940305.1">
    <property type="nucleotide sequence ID" value="NZ_AVPL01000070.1"/>
</dbReference>
<dbReference type="EMBL" id="AVPL01000070">
    <property type="protein sequence ID" value="KGN39799.1"/>
    <property type="molecule type" value="Genomic_DNA"/>
</dbReference>
<dbReference type="Proteomes" id="UP000030013">
    <property type="component" value="Unassembled WGS sequence"/>
</dbReference>
<feature type="transmembrane region" description="Helical" evidence="1">
    <location>
        <begin position="70"/>
        <end position="91"/>
    </location>
</feature>